<evidence type="ECO:0000313" key="2">
    <source>
        <dbReference type="Proteomes" id="UP000183994"/>
    </source>
</evidence>
<organism evidence="1 2">
    <name type="scientific">Desulfatibacillum alkenivorans DSM 16219</name>
    <dbReference type="NCBI Taxonomy" id="1121393"/>
    <lineage>
        <taxon>Bacteria</taxon>
        <taxon>Pseudomonadati</taxon>
        <taxon>Thermodesulfobacteriota</taxon>
        <taxon>Desulfobacteria</taxon>
        <taxon>Desulfobacterales</taxon>
        <taxon>Desulfatibacillaceae</taxon>
        <taxon>Desulfatibacillum</taxon>
    </lineage>
</organism>
<dbReference type="RefSeq" id="WP_073476008.1">
    <property type="nucleotide sequence ID" value="NZ_FQZU01000013.1"/>
</dbReference>
<dbReference type="Gene3D" id="2.120.10.30">
    <property type="entry name" value="TolB, C-terminal domain"/>
    <property type="match status" value="1"/>
</dbReference>
<evidence type="ECO:0000313" key="1">
    <source>
        <dbReference type="EMBL" id="SHJ84803.1"/>
    </source>
</evidence>
<reference evidence="2" key="1">
    <citation type="submission" date="2016-11" db="EMBL/GenBank/DDBJ databases">
        <authorList>
            <person name="Varghese N."/>
            <person name="Submissions S."/>
        </authorList>
    </citation>
    <scope>NUCLEOTIDE SEQUENCE [LARGE SCALE GENOMIC DNA]</scope>
    <source>
        <strain evidence="2">DSM 16219</strain>
    </source>
</reference>
<name>A0A1M6MNF1_9BACT</name>
<accession>A0A1M6MNF1</accession>
<sequence length="425" mass="46501">MGFFANKRGKAISITLIALFAAGVILWSATAPPPYIRIHPPIEMGEVPQEVTDVQAEGDPLGELLAEMMDLPGHDEIVLQEDLGRAFVTCMDGKIWKVDFAANTAEPFVDPPLMAAGARQMPGDPDTIVFCASYLHGATYPEGEQVGIYKLSISTKQVAPLLTRAPVIPETCTIPGENTGAVYTGENFKALKIDKMTEQNSRALMFCNDLDVSRDGKRIYFSEPFAYEGASMGGGAVAEAISLGKNGMLWRLDLEDGSIGLVGRGYSFLDGVLLEYENGDRESSVLITETIKFRILRLHLEGAKAGKDRVLWKDLPGMPDGLDRDAQGRVWAGLLKRRSPLVNFIHANPWIKPLFLRIPPSMIPAGKETGIIAFSPDCSQALYATMHDGSLMNDVSVVVPGRDRIYLPRFDQESHGLYSMENPLN</sequence>
<dbReference type="EMBL" id="FQZU01000013">
    <property type="protein sequence ID" value="SHJ84803.1"/>
    <property type="molecule type" value="Genomic_DNA"/>
</dbReference>
<dbReference type="Proteomes" id="UP000183994">
    <property type="component" value="Unassembled WGS sequence"/>
</dbReference>
<keyword evidence="2" id="KW-1185">Reference proteome</keyword>
<dbReference type="InterPro" id="IPR011042">
    <property type="entry name" value="6-blade_b-propeller_TolB-like"/>
</dbReference>
<dbReference type="GO" id="GO:0016787">
    <property type="term" value="F:hydrolase activity"/>
    <property type="evidence" value="ECO:0007669"/>
    <property type="project" value="TreeGrafter"/>
</dbReference>
<dbReference type="SUPFAM" id="SSF63829">
    <property type="entry name" value="Calcium-dependent phosphotriesterase"/>
    <property type="match status" value="1"/>
</dbReference>
<dbReference type="PANTHER" id="PTHR10426:SF88">
    <property type="entry name" value="ADIPOCYTE PLASMA MEMBRANE-ASSOCIATED PROTEIN HEMOMUCIN-RELATED"/>
    <property type="match status" value="1"/>
</dbReference>
<dbReference type="SUPFAM" id="SSF82171">
    <property type="entry name" value="DPP6 N-terminal domain-like"/>
    <property type="match status" value="1"/>
</dbReference>
<gene>
    <name evidence="1" type="ORF">SAMN02745216_02375</name>
</gene>
<protein>
    <submittedName>
        <fullName evidence="1">SMP-30/Gluconolaconase/LRE-like region-containing protein</fullName>
    </submittedName>
</protein>
<dbReference type="PANTHER" id="PTHR10426">
    <property type="entry name" value="STRICTOSIDINE SYNTHASE-RELATED"/>
    <property type="match status" value="1"/>
</dbReference>
<dbReference type="STRING" id="1121393.SAMN02745216_02375"/>
<proteinExistence type="predicted"/>
<dbReference type="AlphaFoldDB" id="A0A1M6MNF1"/>
<dbReference type="GO" id="GO:0012505">
    <property type="term" value="C:endomembrane system"/>
    <property type="evidence" value="ECO:0007669"/>
    <property type="project" value="TreeGrafter"/>
</dbReference>